<dbReference type="InterPro" id="IPR018330">
    <property type="entry name" value="RecT_fam"/>
</dbReference>
<evidence type="ECO:0008006" key="4">
    <source>
        <dbReference type="Google" id="ProtNLM"/>
    </source>
</evidence>
<protein>
    <recommendedName>
        <fullName evidence="4">Recombinase RecT</fullName>
    </recommendedName>
</protein>
<organism evidence="2 3">
    <name type="scientific">Comamonas brasiliensis</name>
    <dbReference type="NCBI Taxonomy" id="1812482"/>
    <lineage>
        <taxon>Bacteria</taxon>
        <taxon>Pseudomonadati</taxon>
        <taxon>Pseudomonadota</taxon>
        <taxon>Betaproteobacteria</taxon>
        <taxon>Burkholderiales</taxon>
        <taxon>Comamonadaceae</taxon>
        <taxon>Comamonas</taxon>
    </lineage>
</organism>
<dbReference type="EMBL" id="JAANES010000001">
    <property type="protein sequence ID" value="MBS3018575.1"/>
    <property type="molecule type" value="Genomic_DNA"/>
</dbReference>
<gene>
    <name evidence="2" type="ORF">DJFAAGMI_01307</name>
</gene>
<sequence>MTTQIPQAAAVNGAAQPTPKDAIAYHLKKRSTEIAKMLPKHLNAERLLKVAQIAATSTPGLVKCDVASLVGAIGQCAQMGLEPNTVLGHAYLVPFNTKRKDGNGNERWVNSVQVIIGYKGLIDLARRSGQIVSIAAHEVCENDHFDLVYGLDEKLEHRPALGERGEVIGFYAVAKLKDGGYCFEFMSRKQVEQIREGSQAAYKDEWVGGRKTGNRIPMSGPWWDHFIEMGRKTVIRRLAKYLPLSVEFQTAAALDGLAEAGKDQHLDAGTIIDGEFAMVPEDMQQDAAEPTPDPGPNEDGVIDVPASSPAPAPPQAGSQSQISYTPTQVLDLLLRARTLEKLDEAADLIMHVDSREERQTLSAKYDALREEIEHS</sequence>
<reference evidence="2 3" key="1">
    <citation type="submission" date="2020-03" db="EMBL/GenBank/DDBJ databases">
        <title>The role of nitrogen metabolism on polyethylene biodegradation.</title>
        <authorList>
            <person name="Peixoto J."/>
            <person name="Vizzotto C.S."/>
            <person name="Ramos A."/>
            <person name="Alves G."/>
            <person name="Steindorff A."/>
            <person name="Kruger R."/>
        </authorList>
    </citation>
    <scope>NUCLEOTIDE SEQUENCE [LARGE SCALE GENOMIC DNA]</scope>
    <source>
        <strain evidence="2 3">PE63</strain>
    </source>
</reference>
<evidence type="ECO:0000256" key="1">
    <source>
        <dbReference type="SAM" id="MobiDB-lite"/>
    </source>
</evidence>
<evidence type="ECO:0000313" key="2">
    <source>
        <dbReference type="EMBL" id="MBS3018575.1"/>
    </source>
</evidence>
<name>A0ABS5LPZ3_9BURK</name>
<dbReference type="Pfam" id="PF03837">
    <property type="entry name" value="RecT"/>
    <property type="match status" value="1"/>
</dbReference>
<feature type="region of interest" description="Disordered" evidence="1">
    <location>
        <begin position="285"/>
        <end position="323"/>
    </location>
</feature>
<dbReference type="InterPro" id="IPR004590">
    <property type="entry name" value="ssDNA_annealing_RecT"/>
</dbReference>
<evidence type="ECO:0000313" key="3">
    <source>
        <dbReference type="Proteomes" id="UP001647436"/>
    </source>
</evidence>
<proteinExistence type="predicted"/>
<dbReference type="RefSeq" id="WP_211456427.1">
    <property type="nucleotide sequence ID" value="NZ_JAANES010000001.1"/>
</dbReference>
<keyword evidence="3" id="KW-1185">Reference proteome</keyword>
<accession>A0ABS5LPZ3</accession>
<comment type="caution">
    <text evidence="2">The sequence shown here is derived from an EMBL/GenBank/DDBJ whole genome shotgun (WGS) entry which is preliminary data.</text>
</comment>
<dbReference type="NCBIfam" id="TIGR00616">
    <property type="entry name" value="rect"/>
    <property type="match status" value="1"/>
</dbReference>
<dbReference type="Proteomes" id="UP001647436">
    <property type="component" value="Unassembled WGS sequence"/>
</dbReference>